<dbReference type="AlphaFoldDB" id="A0A2T0STB2"/>
<organism evidence="1 2">
    <name type="scientific">Umezawaea tangerina</name>
    <dbReference type="NCBI Taxonomy" id="84725"/>
    <lineage>
        <taxon>Bacteria</taxon>
        <taxon>Bacillati</taxon>
        <taxon>Actinomycetota</taxon>
        <taxon>Actinomycetes</taxon>
        <taxon>Pseudonocardiales</taxon>
        <taxon>Pseudonocardiaceae</taxon>
        <taxon>Umezawaea</taxon>
    </lineage>
</organism>
<dbReference type="SUPFAM" id="SSF54427">
    <property type="entry name" value="NTF2-like"/>
    <property type="match status" value="2"/>
</dbReference>
<dbReference type="EMBL" id="PVTF01000011">
    <property type="protein sequence ID" value="PRY36646.1"/>
    <property type="molecule type" value="Genomic_DNA"/>
</dbReference>
<accession>A0A2T0STB2</accession>
<reference evidence="1 2" key="1">
    <citation type="submission" date="2018-03" db="EMBL/GenBank/DDBJ databases">
        <title>Genomic Encyclopedia of Archaeal and Bacterial Type Strains, Phase II (KMG-II): from individual species to whole genera.</title>
        <authorList>
            <person name="Goeker M."/>
        </authorList>
    </citation>
    <scope>NUCLEOTIDE SEQUENCE [LARGE SCALE GENOMIC DNA]</scope>
    <source>
        <strain evidence="1 2">DSM 44720</strain>
    </source>
</reference>
<dbReference type="Proteomes" id="UP000239494">
    <property type="component" value="Unassembled WGS sequence"/>
</dbReference>
<dbReference type="Pfam" id="PF07366">
    <property type="entry name" value="SnoaL"/>
    <property type="match status" value="2"/>
</dbReference>
<proteinExistence type="predicted"/>
<dbReference type="OrthoDB" id="5181013at2"/>
<protein>
    <submittedName>
        <fullName evidence="1">Putative ester cyclase</fullName>
    </submittedName>
</protein>
<dbReference type="GO" id="GO:0030638">
    <property type="term" value="P:polyketide metabolic process"/>
    <property type="evidence" value="ECO:0007669"/>
    <property type="project" value="InterPro"/>
</dbReference>
<name>A0A2T0STB2_9PSEU</name>
<keyword evidence="2" id="KW-1185">Reference proteome</keyword>
<dbReference type="PANTHER" id="PTHR38436:SF1">
    <property type="entry name" value="ESTER CYCLASE"/>
    <property type="match status" value="1"/>
</dbReference>
<comment type="caution">
    <text evidence="1">The sequence shown here is derived from an EMBL/GenBank/DDBJ whole genome shotgun (WGS) entry which is preliminary data.</text>
</comment>
<evidence type="ECO:0000313" key="2">
    <source>
        <dbReference type="Proteomes" id="UP000239494"/>
    </source>
</evidence>
<dbReference type="RefSeq" id="WP_106192007.1">
    <property type="nucleotide sequence ID" value="NZ_PVTF01000011.1"/>
</dbReference>
<sequence length="269" mass="29631">MTNPSTSGSALYNRFLTAFNAGDLTAVATVIAPDFEDHHPGFDISGIDSYLAALRNAHETLQIQAELLEVLESGDRVVTRVRLTGKHVGPVLGVEPTGRDVAWETTEVWRVADGAFAERWAVDDLLGLRTQISPEEDNVRVVRRVSDVVNARDYDAMDELFSPSFVDRNPAWSVESLEELKGIIRAAHEALDFTANLDALYAAGPDRVNMHITFTGRHVGTFFGVEPTGKAVEWTSLEVYRLEDNKVVERWVQADTAGLMAQVGVPLPQ</sequence>
<gene>
    <name evidence="1" type="ORF">CLV43_11118</name>
</gene>
<dbReference type="InterPro" id="IPR032710">
    <property type="entry name" value="NTF2-like_dom_sf"/>
</dbReference>
<evidence type="ECO:0000313" key="1">
    <source>
        <dbReference type="EMBL" id="PRY36646.1"/>
    </source>
</evidence>
<dbReference type="InterPro" id="IPR009959">
    <property type="entry name" value="Cyclase_SnoaL-like"/>
</dbReference>
<dbReference type="Gene3D" id="3.10.450.50">
    <property type="match status" value="2"/>
</dbReference>
<dbReference type="PANTHER" id="PTHR38436">
    <property type="entry name" value="POLYKETIDE CYCLASE SNOAL-LIKE DOMAIN"/>
    <property type="match status" value="1"/>
</dbReference>